<comment type="caution">
    <text evidence="3">The sequence shown here is derived from an EMBL/GenBank/DDBJ whole genome shotgun (WGS) entry which is preliminary data.</text>
</comment>
<protein>
    <recommendedName>
        <fullName evidence="2">YdbS-like PH domain-containing protein</fullName>
    </recommendedName>
</protein>
<dbReference type="RefSeq" id="WP_161901776.1">
    <property type="nucleotide sequence ID" value="NZ_MAEL01000032.1"/>
</dbReference>
<keyword evidence="1" id="KW-1133">Transmembrane helix</keyword>
<dbReference type="Proteomes" id="UP000782705">
    <property type="component" value="Unassembled WGS sequence"/>
</dbReference>
<dbReference type="PANTHER" id="PTHR34473">
    <property type="entry name" value="UPF0699 TRANSMEMBRANE PROTEIN YDBS"/>
    <property type="match status" value="1"/>
</dbReference>
<evidence type="ECO:0000256" key="1">
    <source>
        <dbReference type="SAM" id="Phobius"/>
    </source>
</evidence>
<reference evidence="3 4" key="1">
    <citation type="submission" date="2016-06" db="EMBL/GenBank/DDBJ databases">
        <title>Four novel species of enterococci isolated from chicken manure.</title>
        <authorList>
            <person name="Van Tyne D."/>
        </authorList>
    </citation>
    <scope>NUCLEOTIDE SEQUENCE [LARGE SCALE GENOMIC DNA]</scope>
    <source>
        <strain evidence="3 4">CU12B</strain>
    </source>
</reference>
<keyword evidence="1" id="KW-0812">Transmembrane</keyword>
<proteinExistence type="predicted"/>
<keyword evidence="1" id="KW-0472">Membrane</keyword>
<feature type="transmembrane region" description="Helical" evidence="1">
    <location>
        <begin position="21"/>
        <end position="43"/>
    </location>
</feature>
<dbReference type="PANTHER" id="PTHR34473:SF2">
    <property type="entry name" value="UPF0699 TRANSMEMBRANE PROTEIN YDBT"/>
    <property type="match status" value="1"/>
</dbReference>
<keyword evidence="4" id="KW-1185">Reference proteome</keyword>
<evidence type="ECO:0000313" key="3">
    <source>
        <dbReference type="EMBL" id="KAF1304442.1"/>
    </source>
</evidence>
<dbReference type="EMBL" id="MAEL01000032">
    <property type="protein sequence ID" value="KAF1304442.1"/>
    <property type="molecule type" value="Genomic_DNA"/>
</dbReference>
<organism evidence="3 4">
    <name type="scientific">Candidatus Enterococcus willemsii</name>
    <dbReference type="NCBI Taxonomy" id="1857215"/>
    <lineage>
        <taxon>Bacteria</taxon>
        <taxon>Bacillati</taxon>
        <taxon>Bacillota</taxon>
        <taxon>Bacilli</taxon>
        <taxon>Lactobacillales</taxon>
        <taxon>Enterococcaceae</taxon>
        <taxon>Enterococcus</taxon>
    </lineage>
</organism>
<sequence length="162" mass="19310">MAYPLLVNQMPERIKKVWQRTLVVTSCISFVVLIGISIAAYYFGWWNQYWTIVMSSLFGVVLVATISSWWLLPYRYLYYRYELTNDEMLFQKGYFFRSTTIVPIVRIQHIETEQGPFLRKENLMEIVVHTAATTHRIAGLDIEEAQQLRAEIMRQVRLREYE</sequence>
<feature type="transmembrane region" description="Helical" evidence="1">
    <location>
        <begin position="49"/>
        <end position="72"/>
    </location>
</feature>
<dbReference type="InterPro" id="IPR005182">
    <property type="entry name" value="YdbS-like_PH"/>
</dbReference>
<name>A0ABQ6Z0G3_9ENTE</name>
<accession>A0ABQ6Z0G3</accession>
<evidence type="ECO:0000313" key="4">
    <source>
        <dbReference type="Proteomes" id="UP000782705"/>
    </source>
</evidence>
<feature type="domain" description="YdbS-like PH" evidence="2">
    <location>
        <begin position="77"/>
        <end position="152"/>
    </location>
</feature>
<evidence type="ECO:0000259" key="2">
    <source>
        <dbReference type="Pfam" id="PF03703"/>
    </source>
</evidence>
<dbReference type="Pfam" id="PF03703">
    <property type="entry name" value="bPH_2"/>
    <property type="match status" value="1"/>
</dbReference>
<gene>
    <name evidence="3" type="ORF">BAU17_07005</name>
</gene>